<evidence type="ECO:0008006" key="3">
    <source>
        <dbReference type="Google" id="ProtNLM"/>
    </source>
</evidence>
<organism evidence="2">
    <name type="scientific">Aerophobetes bacterium</name>
    <dbReference type="NCBI Taxonomy" id="2030807"/>
    <lineage>
        <taxon>Bacteria</taxon>
        <taxon>Candidatus Aerophobota</taxon>
    </lineage>
</organism>
<evidence type="ECO:0000256" key="1">
    <source>
        <dbReference type="SAM" id="Phobius"/>
    </source>
</evidence>
<keyword evidence="1" id="KW-0812">Transmembrane</keyword>
<proteinExistence type="predicted"/>
<evidence type="ECO:0000313" key="2">
    <source>
        <dbReference type="EMBL" id="HDZ50094.1"/>
    </source>
</evidence>
<keyword evidence="1" id="KW-1133">Transmembrane helix</keyword>
<sequence length="200" mass="23391">MSDDLVISEAIIKSCQDDFRKIRKRRFRLTGQQFYISRQHKKRKYMDLPIQAKEKGFTFFEVIFITAILSLGLLTIIEIFPLGFKAKEAAEQHSITALLGQKIIEEVKREGYESLSSPSLSQSENGGIREGEFEDYQGYRYRLEWWDSETPYLLKLKVTILLNNSEIESKEREGNTKNYPNNKDNSWQCLDLVTYLAKKD</sequence>
<accession>A0A7C1MHS6</accession>
<dbReference type="EMBL" id="DRFT01000185">
    <property type="protein sequence ID" value="HDZ50094.1"/>
    <property type="molecule type" value="Genomic_DNA"/>
</dbReference>
<keyword evidence="1" id="KW-0472">Membrane</keyword>
<feature type="transmembrane region" description="Helical" evidence="1">
    <location>
        <begin position="56"/>
        <end position="77"/>
    </location>
</feature>
<dbReference type="Proteomes" id="UP000885667">
    <property type="component" value="Unassembled WGS sequence"/>
</dbReference>
<name>A0A7C1MHS6_UNCAE</name>
<reference evidence="2" key="1">
    <citation type="journal article" date="2020" name="mSystems">
        <title>Genome- and Community-Level Interaction Insights into Carbon Utilization and Element Cycling Functions of Hydrothermarchaeota in Hydrothermal Sediment.</title>
        <authorList>
            <person name="Zhou Z."/>
            <person name="Liu Y."/>
            <person name="Xu W."/>
            <person name="Pan J."/>
            <person name="Luo Z.H."/>
            <person name="Li M."/>
        </authorList>
    </citation>
    <scope>NUCLEOTIDE SEQUENCE [LARGE SCALE GENOMIC DNA]</scope>
    <source>
        <strain evidence="2">HyVt-329</strain>
    </source>
</reference>
<comment type="caution">
    <text evidence="2">The sequence shown here is derived from an EMBL/GenBank/DDBJ whole genome shotgun (WGS) entry which is preliminary data.</text>
</comment>
<dbReference type="AlphaFoldDB" id="A0A7C1MHS6"/>
<protein>
    <recommendedName>
        <fullName evidence="3">Type II secretion system protein</fullName>
    </recommendedName>
</protein>
<gene>
    <name evidence="2" type="ORF">ENH69_02610</name>
</gene>